<dbReference type="InterPro" id="IPR010737">
    <property type="entry name" value="4-carb_acid_sugar_kinase_N"/>
</dbReference>
<organism evidence="2 3">
    <name type="scientific">Tigheibacillus halophilus</name>
    <dbReference type="NCBI Taxonomy" id="361280"/>
    <lineage>
        <taxon>Bacteria</taxon>
        <taxon>Bacillati</taxon>
        <taxon>Bacillota</taxon>
        <taxon>Bacilli</taxon>
        <taxon>Bacillales</taxon>
        <taxon>Bacillaceae</taxon>
        <taxon>Tigheibacillus</taxon>
    </lineage>
</organism>
<evidence type="ECO:0000313" key="2">
    <source>
        <dbReference type="EMBL" id="MDY0393477.1"/>
    </source>
</evidence>
<dbReference type="Pfam" id="PF07005">
    <property type="entry name" value="SBD_N"/>
    <property type="match status" value="1"/>
</dbReference>
<dbReference type="Proteomes" id="UP001281447">
    <property type="component" value="Unassembled WGS sequence"/>
</dbReference>
<dbReference type="InterPro" id="IPR037051">
    <property type="entry name" value="4-carb_acid_sugar_kinase_N_sf"/>
</dbReference>
<dbReference type="SUPFAM" id="SSF142764">
    <property type="entry name" value="YgbK-like"/>
    <property type="match status" value="1"/>
</dbReference>
<dbReference type="EMBL" id="JAWDIP010000003">
    <property type="protein sequence ID" value="MDY0393477.1"/>
    <property type="molecule type" value="Genomic_DNA"/>
</dbReference>
<comment type="caution">
    <text evidence="2">The sequence shown here is derived from an EMBL/GenBank/DDBJ whole genome shotgun (WGS) entry which is preliminary data.</text>
</comment>
<keyword evidence="2" id="KW-0418">Kinase</keyword>
<gene>
    <name evidence="2" type="ORF">RWE15_02315</name>
</gene>
<name>A0ABU5C2E3_9BACI</name>
<proteinExistence type="predicted"/>
<evidence type="ECO:0000259" key="1">
    <source>
        <dbReference type="Pfam" id="PF07005"/>
    </source>
</evidence>
<feature type="domain" description="Four-carbon acid sugar kinase N-terminal" evidence="1">
    <location>
        <begin position="5"/>
        <end position="33"/>
    </location>
</feature>
<dbReference type="Gene3D" id="3.40.50.10840">
    <property type="entry name" value="Putative sugar-binding, N-terminal domain"/>
    <property type="match status" value="1"/>
</dbReference>
<sequence length="33" mass="3413">MERKLGIIADDLTGANDSGVGLAEKGISTSVFF</sequence>
<keyword evidence="2" id="KW-0808">Transferase</keyword>
<dbReference type="GO" id="GO:0016301">
    <property type="term" value="F:kinase activity"/>
    <property type="evidence" value="ECO:0007669"/>
    <property type="project" value="UniProtKB-KW"/>
</dbReference>
<accession>A0ABU5C2E3</accession>
<evidence type="ECO:0000313" key="3">
    <source>
        <dbReference type="Proteomes" id="UP001281447"/>
    </source>
</evidence>
<reference evidence="2 3" key="1">
    <citation type="submission" date="2023-10" db="EMBL/GenBank/DDBJ databases">
        <title>Virgibacillus halophilus 5B73C genome.</title>
        <authorList>
            <person name="Miliotis G."/>
            <person name="Sengupta P."/>
            <person name="Hameed A."/>
            <person name="Chuvochina M."/>
            <person name="Mcdonagh F."/>
            <person name="Simpson A.C."/>
            <person name="Singh N.K."/>
            <person name="Rekha P.D."/>
            <person name="Raman K."/>
            <person name="Hugenholtz P."/>
            <person name="Venkateswaran K."/>
        </authorList>
    </citation>
    <scope>NUCLEOTIDE SEQUENCE [LARGE SCALE GENOMIC DNA]</scope>
    <source>
        <strain evidence="2 3">5B73C</strain>
    </source>
</reference>
<protein>
    <submittedName>
        <fullName evidence="2">Four-carbon acid sugar kinase family protein</fullName>
    </submittedName>
</protein>
<keyword evidence="3" id="KW-1185">Reference proteome</keyword>